<sequence>MEKYLKYWKEDIGFNSNLIENQELTKEQYISYFYQKQETQEYYSVSNKNLNDRFLETLNLARIKEIFIELEIYNFKNAIEFVEKIGFYQKKEINNEYIKQISKILLENFNVSILSRLFVNGLMPTWDKKTQKQVYPNIIGEYRTTGLEKNKSDGSKMVFMSPFYIESNMIKNLEKYNSIVNDPMSTEIEKVNAALLFHINFEFIHPFAEGNGRTGRLILDWMFFRQNLFPINIKNKKNHEEYLRLLNETLSFKEKNREWTLIEEIPSDFKDFFYKLILNESKTIISNELISDEVKKNFISTNKLLEQIKNYNNEKNKFEV</sequence>
<proteinExistence type="predicted"/>
<dbReference type="InterPro" id="IPR040198">
    <property type="entry name" value="Fido_containing"/>
</dbReference>
<reference evidence="3 4" key="1">
    <citation type="submission" date="2017-10" db="EMBL/GenBank/DDBJ databases">
        <title>Complete Genome Sequence of Mesoplasma entomophilum.</title>
        <authorList>
            <person name="Knight T.F."/>
            <person name="Citino T."/>
            <person name="Rubinstein R."/>
            <person name="Neuschaefer Z."/>
        </authorList>
    </citation>
    <scope>NUCLEOTIDE SEQUENCE [LARGE SCALE GENOMIC DNA]</scope>
    <source>
        <strain evidence="3 4">TAC</strain>
    </source>
</reference>
<organism evidence="3 4">
    <name type="scientific">Mesoplasma entomophilum</name>
    <dbReference type="NCBI Taxonomy" id="2149"/>
    <lineage>
        <taxon>Bacteria</taxon>
        <taxon>Bacillati</taxon>
        <taxon>Mycoplasmatota</taxon>
        <taxon>Mollicutes</taxon>
        <taxon>Entomoplasmatales</taxon>
        <taxon>Entomoplasmataceae</taxon>
        <taxon>Mesoplasma</taxon>
    </lineage>
</organism>
<feature type="domain" description="Fido" evidence="2">
    <location>
        <begin position="93"/>
        <end position="275"/>
    </location>
</feature>
<name>A0A3S5Y0A4_9MOLU</name>
<dbReference type="Gene3D" id="1.10.3290.10">
    <property type="entry name" value="Fido-like domain"/>
    <property type="match status" value="1"/>
</dbReference>
<dbReference type="RefSeq" id="WP_099651292.1">
    <property type="nucleotide sequence ID" value="NZ_CP024411.1"/>
</dbReference>
<dbReference type="Pfam" id="PF02661">
    <property type="entry name" value="Fic"/>
    <property type="match status" value="1"/>
</dbReference>
<dbReference type="SUPFAM" id="SSF140931">
    <property type="entry name" value="Fic-like"/>
    <property type="match status" value="1"/>
</dbReference>
<keyword evidence="4" id="KW-1185">Reference proteome</keyword>
<accession>A0A3S5Y0A4</accession>
<evidence type="ECO:0000256" key="1">
    <source>
        <dbReference type="PIRSR" id="PIRSR640198-1"/>
    </source>
</evidence>
<dbReference type="InterPro" id="IPR036597">
    <property type="entry name" value="Fido-like_dom_sf"/>
</dbReference>
<feature type="active site" evidence="1">
    <location>
        <position position="205"/>
    </location>
</feature>
<dbReference type="AlphaFoldDB" id="A0A3S5Y0A4"/>
<dbReference type="PANTHER" id="PTHR13504:SF38">
    <property type="entry name" value="FIDO DOMAIN-CONTAINING PROTEIN"/>
    <property type="match status" value="1"/>
</dbReference>
<evidence type="ECO:0000259" key="2">
    <source>
        <dbReference type="PROSITE" id="PS51459"/>
    </source>
</evidence>
<dbReference type="Proteomes" id="UP000232226">
    <property type="component" value="Chromosome"/>
</dbReference>
<dbReference type="InterPro" id="IPR003812">
    <property type="entry name" value="Fido"/>
</dbReference>
<dbReference type="PROSITE" id="PS51459">
    <property type="entry name" value="FIDO"/>
    <property type="match status" value="1"/>
</dbReference>
<gene>
    <name evidence="3" type="ORF">CS528_02500</name>
</gene>
<dbReference type="PANTHER" id="PTHR13504">
    <property type="entry name" value="FIDO DOMAIN-CONTAINING PROTEIN DDB_G0283145"/>
    <property type="match status" value="1"/>
</dbReference>
<dbReference type="EMBL" id="CP024411">
    <property type="protein sequence ID" value="ATQ35619.1"/>
    <property type="molecule type" value="Genomic_DNA"/>
</dbReference>
<evidence type="ECO:0000313" key="4">
    <source>
        <dbReference type="Proteomes" id="UP000232226"/>
    </source>
</evidence>
<dbReference type="KEGG" id="ment:CS528_02500"/>
<evidence type="ECO:0000313" key="3">
    <source>
        <dbReference type="EMBL" id="ATQ35619.1"/>
    </source>
</evidence>
<protein>
    <recommendedName>
        <fullName evidence="2">Fido domain-containing protein</fullName>
    </recommendedName>
</protein>